<gene>
    <name evidence="4" type="primary">VvCHDp000703_0</name>
    <name evidence="4" type="ORF">CK203_047226</name>
</gene>
<evidence type="ECO:0000313" key="5">
    <source>
        <dbReference type="Proteomes" id="UP000288805"/>
    </source>
</evidence>
<dbReference type="InterPro" id="IPR051343">
    <property type="entry name" value="G-type_lectin_kinases/EP1-like"/>
</dbReference>
<comment type="caution">
    <text evidence="4">The sequence shown here is derived from an EMBL/GenBank/DDBJ whole genome shotgun (WGS) entry which is preliminary data.</text>
</comment>
<dbReference type="PANTHER" id="PTHR47976:SF30">
    <property type="entry name" value="RECEPTOR-LIKE SERINE_THREONINE-PROTEIN KINASE"/>
    <property type="match status" value="1"/>
</dbReference>
<protein>
    <submittedName>
        <fullName evidence="4">EP1-like glycoprotein 2</fullName>
    </submittedName>
</protein>
<dbReference type="SUPFAM" id="SSF51110">
    <property type="entry name" value="alpha-D-mannose-specific plant lectins"/>
    <property type="match status" value="1"/>
</dbReference>
<dbReference type="Pfam" id="PF08276">
    <property type="entry name" value="PAN_2"/>
    <property type="match status" value="1"/>
</dbReference>
<organism evidence="4 5">
    <name type="scientific">Vitis vinifera</name>
    <name type="common">Grape</name>
    <dbReference type="NCBI Taxonomy" id="29760"/>
    <lineage>
        <taxon>Eukaryota</taxon>
        <taxon>Viridiplantae</taxon>
        <taxon>Streptophyta</taxon>
        <taxon>Embryophyta</taxon>
        <taxon>Tracheophyta</taxon>
        <taxon>Spermatophyta</taxon>
        <taxon>Magnoliopsida</taxon>
        <taxon>eudicotyledons</taxon>
        <taxon>Gunneridae</taxon>
        <taxon>Pentapetalae</taxon>
        <taxon>rosids</taxon>
        <taxon>Vitales</taxon>
        <taxon>Vitaceae</taxon>
        <taxon>Viteae</taxon>
        <taxon>Vitis</taxon>
    </lineage>
</organism>
<dbReference type="PANTHER" id="PTHR47976">
    <property type="entry name" value="G-TYPE LECTIN S-RECEPTOR-LIKE SERINE/THREONINE-PROTEIN KINASE SD2-5"/>
    <property type="match status" value="1"/>
</dbReference>
<sequence>MGYANFEGVMRISHNTLCRAKFSHNLEQLSSEGHIFLISAPNPYDSAANLSSSWINNGSRDIGVGYLFAILIFPPPRKDKYLEVQIPKVVWSANQNFLVRDDATLQLMQEGDLILRDADGNLVLFDSNNAFVWQSCDHPTDSLVLGQILVFGQKLTASASNKDWSQEAVSALILQLNKTEIGNETESDIESCKQACLRNCSCKAVVFWSSVENGETCYLLPEIFSLMKDAYLPDWTTFIKV</sequence>
<evidence type="ECO:0000259" key="3">
    <source>
        <dbReference type="Pfam" id="PF08276"/>
    </source>
</evidence>
<keyword evidence="2" id="KW-1015">Disulfide bond</keyword>
<reference evidence="4 5" key="1">
    <citation type="journal article" date="2018" name="PLoS Genet.">
        <title>Population sequencing reveals clonal diversity and ancestral inbreeding in the grapevine cultivar Chardonnay.</title>
        <authorList>
            <person name="Roach M.J."/>
            <person name="Johnson D.L."/>
            <person name="Bohlmann J."/>
            <person name="van Vuuren H.J."/>
            <person name="Jones S.J."/>
            <person name="Pretorius I.S."/>
            <person name="Schmidt S.A."/>
            <person name="Borneman A.R."/>
        </authorList>
    </citation>
    <scope>NUCLEOTIDE SEQUENCE [LARGE SCALE GENOMIC DNA]</scope>
    <source>
        <strain evidence="5">cv. Chardonnay</strain>
        <tissue evidence="4">Leaf</tissue>
    </source>
</reference>
<evidence type="ECO:0000256" key="1">
    <source>
        <dbReference type="ARBA" id="ARBA00022729"/>
    </source>
</evidence>
<dbReference type="InterPro" id="IPR003609">
    <property type="entry name" value="Pan_app"/>
</dbReference>
<dbReference type="AlphaFoldDB" id="A0A438HZ10"/>
<keyword evidence="1" id="KW-0732">Signal</keyword>
<dbReference type="EMBL" id="QGNW01000161">
    <property type="protein sequence ID" value="RVW89709.1"/>
    <property type="molecule type" value="Genomic_DNA"/>
</dbReference>
<dbReference type="InterPro" id="IPR036426">
    <property type="entry name" value="Bulb-type_lectin_dom_sf"/>
</dbReference>
<name>A0A438HZ10_VITVI</name>
<accession>A0A438HZ10</accession>
<dbReference type="Proteomes" id="UP000288805">
    <property type="component" value="Unassembled WGS sequence"/>
</dbReference>
<evidence type="ECO:0000256" key="2">
    <source>
        <dbReference type="ARBA" id="ARBA00023157"/>
    </source>
</evidence>
<proteinExistence type="predicted"/>
<feature type="domain" description="Apple" evidence="3">
    <location>
        <begin position="185"/>
        <end position="219"/>
    </location>
</feature>
<evidence type="ECO:0000313" key="4">
    <source>
        <dbReference type="EMBL" id="RVW89709.1"/>
    </source>
</evidence>